<reference evidence="2 3" key="1">
    <citation type="submission" date="2014-04" db="EMBL/GenBank/DDBJ databases">
        <title>Evolutionary Origins and Diversification of the Mycorrhizal Mutualists.</title>
        <authorList>
            <consortium name="DOE Joint Genome Institute"/>
            <consortium name="Mycorrhizal Genomics Consortium"/>
            <person name="Kohler A."/>
            <person name="Kuo A."/>
            <person name="Nagy L.G."/>
            <person name="Floudas D."/>
            <person name="Copeland A."/>
            <person name="Barry K.W."/>
            <person name="Cichocki N."/>
            <person name="Veneault-Fourrey C."/>
            <person name="LaButti K."/>
            <person name="Lindquist E.A."/>
            <person name="Lipzen A."/>
            <person name="Lundell T."/>
            <person name="Morin E."/>
            <person name="Murat C."/>
            <person name="Riley R."/>
            <person name="Ohm R."/>
            <person name="Sun H."/>
            <person name="Tunlid A."/>
            <person name="Henrissat B."/>
            <person name="Grigoriev I.V."/>
            <person name="Hibbett D.S."/>
            <person name="Martin F."/>
        </authorList>
    </citation>
    <scope>NUCLEOTIDE SEQUENCE [LARGE SCALE GENOMIC DNA]</scope>
    <source>
        <strain evidence="2 3">FD-317 M1</strain>
    </source>
</reference>
<name>A0A0D0BAT0_9AGAR</name>
<gene>
    <name evidence="2" type="ORF">GYMLUDRAFT_243989</name>
</gene>
<feature type="coiled-coil region" evidence="1">
    <location>
        <begin position="99"/>
        <end position="146"/>
    </location>
</feature>
<keyword evidence="3" id="KW-1185">Reference proteome</keyword>
<evidence type="ECO:0000313" key="3">
    <source>
        <dbReference type="Proteomes" id="UP000053593"/>
    </source>
</evidence>
<protein>
    <submittedName>
        <fullName evidence="2">Uncharacterized protein</fullName>
    </submittedName>
</protein>
<evidence type="ECO:0000256" key="1">
    <source>
        <dbReference type="SAM" id="Coils"/>
    </source>
</evidence>
<dbReference type="EMBL" id="KN834773">
    <property type="protein sequence ID" value="KIK60825.1"/>
    <property type="molecule type" value="Genomic_DNA"/>
</dbReference>
<dbReference type="AlphaFoldDB" id="A0A0D0BAT0"/>
<dbReference type="OrthoDB" id="2863931at2759"/>
<evidence type="ECO:0000313" key="2">
    <source>
        <dbReference type="EMBL" id="KIK60825.1"/>
    </source>
</evidence>
<dbReference type="HOGENOM" id="CLU_097769_0_0_1"/>
<proteinExistence type="predicted"/>
<accession>A0A0D0BAT0</accession>
<dbReference type="Proteomes" id="UP000053593">
    <property type="component" value="Unassembled WGS sequence"/>
</dbReference>
<keyword evidence="1" id="KW-0175">Coiled coil</keyword>
<organism evidence="2 3">
    <name type="scientific">Collybiopsis luxurians FD-317 M1</name>
    <dbReference type="NCBI Taxonomy" id="944289"/>
    <lineage>
        <taxon>Eukaryota</taxon>
        <taxon>Fungi</taxon>
        <taxon>Dikarya</taxon>
        <taxon>Basidiomycota</taxon>
        <taxon>Agaricomycotina</taxon>
        <taxon>Agaricomycetes</taxon>
        <taxon>Agaricomycetidae</taxon>
        <taxon>Agaricales</taxon>
        <taxon>Marasmiineae</taxon>
        <taxon>Omphalotaceae</taxon>
        <taxon>Collybiopsis</taxon>
        <taxon>Collybiopsis luxurians</taxon>
    </lineage>
</organism>
<sequence length="174" mass="19532">MPARDEQSNYENTQNFLKTCSRLGDKKADIGAQCLELNESRRLCEAGMPWRVNEDYVRYHDLATLPICAAVIAHFCLAADLESGSASFHDIVLRVNFDKDELQQALDSVLKLLKGLDDNPSNVKDKADLNAEAKQLSKQLNQIVQIVCDITIDEKAIEMLFPYASRSLAAYRLP</sequence>